<gene>
    <name evidence="1" type="ORF">WH297_25190</name>
</gene>
<name>A0ABU8PL74_9HYPH</name>
<sequence length="89" mass="10092">MSNPPVINSDRLHSHRVERLIEGISELEQMSDPQGPIHEPRRKYSRTNIFDRLLEERQPSPGSGMVRSPGVINLHIAQCAAERLTGIRI</sequence>
<evidence type="ECO:0000313" key="1">
    <source>
        <dbReference type="EMBL" id="MEJ5022995.1"/>
    </source>
</evidence>
<dbReference type="Proteomes" id="UP001375812">
    <property type="component" value="Unassembled WGS sequence"/>
</dbReference>
<evidence type="ECO:0000313" key="2">
    <source>
        <dbReference type="Proteomes" id="UP001375812"/>
    </source>
</evidence>
<dbReference type="EMBL" id="JBBGZH010000003">
    <property type="protein sequence ID" value="MEJ5022995.1"/>
    <property type="molecule type" value="Genomic_DNA"/>
</dbReference>
<organism evidence="1 2">
    <name type="scientific">Ochrobactrum vermis</name>
    <dbReference type="NCBI Taxonomy" id="1827297"/>
    <lineage>
        <taxon>Bacteria</taxon>
        <taxon>Pseudomonadati</taxon>
        <taxon>Pseudomonadota</taxon>
        <taxon>Alphaproteobacteria</taxon>
        <taxon>Hyphomicrobiales</taxon>
        <taxon>Brucellaceae</taxon>
        <taxon>Brucella/Ochrobactrum group</taxon>
        <taxon>Ochrobactrum</taxon>
    </lineage>
</organism>
<dbReference type="RefSeq" id="WP_339561774.1">
    <property type="nucleotide sequence ID" value="NZ_JBBGZH010000003.1"/>
</dbReference>
<protein>
    <recommendedName>
        <fullName evidence="3">Transposase</fullName>
    </recommendedName>
</protein>
<proteinExistence type="predicted"/>
<reference evidence="1 2" key="1">
    <citation type="submission" date="2023-12" db="EMBL/GenBank/DDBJ databases">
        <title>Gut-associated functions are favored during microbiome assembly across C. elegans life.</title>
        <authorList>
            <person name="Zimmermann J."/>
        </authorList>
    </citation>
    <scope>NUCLEOTIDE SEQUENCE [LARGE SCALE GENOMIC DNA]</scope>
    <source>
        <strain evidence="1 2">MYb71</strain>
    </source>
</reference>
<evidence type="ECO:0008006" key="3">
    <source>
        <dbReference type="Google" id="ProtNLM"/>
    </source>
</evidence>
<accession>A0ABU8PL74</accession>
<keyword evidence="2" id="KW-1185">Reference proteome</keyword>
<comment type="caution">
    <text evidence="1">The sequence shown here is derived from an EMBL/GenBank/DDBJ whole genome shotgun (WGS) entry which is preliminary data.</text>
</comment>